<dbReference type="AlphaFoldDB" id="A0A6J4VT03"/>
<organism evidence="4">
    <name type="scientific">uncultured Thermomicrobiales bacterium</name>
    <dbReference type="NCBI Taxonomy" id="1645740"/>
    <lineage>
        <taxon>Bacteria</taxon>
        <taxon>Pseudomonadati</taxon>
        <taxon>Thermomicrobiota</taxon>
        <taxon>Thermomicrobia</taxon>
        <taxon>Thermomicrobiales</taxon>
        <taxon>environmental samples</taxon>
    </lineage>
</organism>
<dbReference type="Gene3D" id="3.40.50.720">
    <property type="entry name" value="NAD(P)-binding Rossmann-like Domain"/>
    <property type="match status" value="1"/>
</dbReference>
<dbReference type="SUPFAM" id="SSF51735">
    <property type="entry name" value="NAD(P)-binding Rossmann-fold domains"/>
    <property type="match status" value="1"/>
</dbReference>
<dbReference type="InterPro" id="IPR036291">
    <property type="entry name" value="NAD(P)-bd_dom_sf"/>
</dbReference>
<sequence length="164" mass="18103">ARDQGRAETIDFSQEDVPDRLKELTGGRGPDACIEAVGLEAHGAAIDALYDRVAALTFQETDRPHALREAIQNCRKGGTVSIPGVYGGLLDKIPFGAAVNKGLTFKMGQTHVHRYLGPLLERIQKGEIDPSFIITHRMRLDDAPQGYELFKHKQEECIKVVLKP</sequence>
<reference evidence="4" key="1">
    <citation type="submission" date="2020-02" db="EMBL/GenBank/DDBJ databases">
        <authorList>
            <person name="Meier V. D."/>
        </authorList>
    </citation>
    <scope>NUCLEOTIDE SEQUENCE</scope>
    <source>
        <strain evidence="4">AVDCRST_MAG88</strain>
    </source>
</reference>
<evidence type="ECO:0000256" key="3">
    <source>
        <dbReference type="ARBA" id="ARBA00022833"/>
    </source>
</evidence>
<accession>A0A6J4VT03</accession>
<name>A0A6J4VT03_9BACT</name>
<dbReference type="Gene3D" id="3.90.180.10">
    <property type="entry name" value="Medium-chain alcohol dehydrogenases, catalytic domain"/>
    <property type="match status" value="1"/>
</dbReference>
<gene>
    <name evidence="4" type="ORF">AVDCRST_MAG88-4143</name>
</gene>
<dbReference type="PANTHER" id="PTHR42813">
    <property type="entry name" value="ZINC-TYPE ALCOHOL DEHYDROGENASE-LIKE"/>
    <property type="match status" value="1"/>
</dbReference>
<protein>
    <submittedName>
        <fullName evidence="4">Threonine dehydrogenase and related Zn-dependent dehydrogenases</fullName>
    </submittedName>
</protein>
<evidence type="ECO:0000256" key="1">
    <source>
        <dbReference type="ARBA" id="ARBA00001947"/>
    </source>
</evidence>
<dbReference type="EMBL" id="CADCWM010001028">
    <property type="protein sequence ID" value="CAA9587239.1"/>
    <property type="molecule type" value="Genomic_DNA"/>
</dbReference>
<evidence type="ECO:0000256" key="2">
    <source>
        <dbReference type="ARBA" id="ARBA00022723"/>
    </source>
</evidence>
<keyword evidence="3" id="KW-0862">Zinc</keyword>
<comment type="cofactor">
    <cofactor evidence="1">
        <name>Zn(2+)</name>
        <dbReference type="ChEBI" id="CHEBI:29105"/>
    </cofactor>
</comment>
<keyword evidence="2" id="KW-0479">Metal-binding</keyword>
<dbReference type="PANTHER" id="PTHR42813:SF2">
    <property type="entry name" value="DEHYDROGENASE, ZINC-CONTAINING, PUTATIVE (AFU_ORTHOLOGUE AFUA_2G02810)-RELATED"/>
    <property type="match status" value="1"/>
</dbReference>
<evidence type="ECO:0000313" key="4">
    <source>
        <dbReference type="EMBL" id="CAA9587239.1"/>
    </source>
</evidence>
<feature type="non-terminal residue" evidence="4">
    <location>
        <position position="1"/>
    </location>
</feature>
<dbReference type="GO" id="GO:0046872">
    <property type="term" value="F:metal ion binding"/>
    <property type="evidence" value="ECO:0007669"/>
    <property type="project" value="UniProtKB-KW"/>
</dbReference>
<proteinExistence type="predicted"/>